<dbReference type="InterPro" id="IPR029063">
    <property type="entry name" value="SAM-dependent_MTases_sf"/>
</dbReference>
<dbReference type="AlphaFoldDB" id="A0ABD7SRH7"/>
<evidence type="ECO:0000256" key="1">
    <source>
        <dbReference type="ARBA" id="ARBA00022603"/>
    </source>
</evidence>
<dbReference type="SUPFAM" id="SSF53335">
    <property type="entry name" value="S-adenosyl-L-methionine-dependent methyltransferases"/>
    <property type="match status" value="1"/>
</dbReference>
<feature type="domain" description="DUF4942" evidence="3">
    <location>
        <begin position="87"/>
        <end position="268"/>
    </location>
</feature>
<proteinExistence type="predicted"/>
<evidence type="ECO:0000256" key="2">
    <source>
        <dbReference type="ARBA" id="ARBA00022679"/>
    </source>
</evidence>
<dbReference type="GO" id="GO:0032259">
    <property type="term" value="P:methylation"/>
    <property type="evidence" value="ECO:0007669"/>
    <property type="project" value="UniProtKB-KW"/>
</dbReference>
<organism evidence="4 5">
    <name type="scientific">Vibrio cholerae</name>
    <dbReference type="NCBI Taxonomy" id="666"/>
    <lineage>
        <taxon>Bacteria</taxon>
        <taxon>Pseudomonadati</taxon>
        <taxon>Pseudomonadota</taxon>
        <taxon>Gammaproteobacteria</taxon>
        <taxon>Vibrionales</taxon>
        <taxon>Vibrionaceae</taxon>
        <taxon>Vibrio</taxon>
    </lineage>
</organism>
<evidence type="ECO:0000313" key="4">
    <source>
        <dbReference type="EMBL" id="TXX67440.1"/>
    </source>
</evidence>
<protein>
    <submittedName>
        <fullName evidence="4">DUF4942 domain-containing protein</fullName>
    </submittedName>
</protein>
<dbReference type="PRINTS" id="PR00507">
    <property type="entry name" value="N12N6MTFRASE"/>
</dbReference>
<dbReference type="EMBL" id="VSIJ01000005">
    <property type="protein sequence ID" value="TXX67440.1"/>
    <property type="molecule type" value="Genomic_DNA"/>
</dbReference>
<dbReference type="InterPro" id="IPR002052">
    <property type="entry name" value="DNA_methylase_N6_adenine_CS"/>
</dbReference>
<keyword evidence="1" id="KW-0489">Methyltransferase</keyword>
<keyword evidence="2" id="KW-0808">Transferase</keyword>
<dbReference type="RefSeq" id="WP_148521583.1">
    <property type="nucleotide sequence ID" value="NZ_VSIJ01000005.1"/>
</dbReference>
<gene>
    <name evidence="4" type="ORF">FXF03_02345</name>
</gene>
<comment type="caution">
    <text evidence="4">The sequence shown here is derived from an EMBL/GenBank/DDBJ whole genome shotgun (WGS) entry which is preliminary data.</text>
</comment>
<evidence type="ECO:0000259" key="3">
    <source>
        <dbReference type="Pfam" id="PF13708"/>
    </source>
</evidence>
<dbReference type="PROSITE" id="PS00092">
    <property type="entry name" value="N6_MTASE"/>
    <property type="match status" value="1"/>
</dbReference>
<reference evidence="4 5" key="1">
    <citation type="submission" date="2019-06" db="EMBL/GenBank/DDBJ databases">
        <title>Vibrio cholerae phylogeny based on whole-genome sequencing reveals genetic diversity and population strucutre.</title>
        <authorList>
            <person name="Zhiqiu Y."/>
            <person name="Bin L."/>
            <person name="Lingyan J."/>
        </authorList>
    </citation>
    <scope>NUCLEOTIDE SEQUENCE [LARGE SCALE GENOMIC DNA]</scope>
    <source>
        <strain evidence="4 5">N2814</strain>
    </source>
</reference>
<dbReference type="Proteomes" id="UP000323819">
    <property type="component" value="Unassembled WGS sequence"/>
</dbReference>
<dbReference type="Pfam" id="PF13708">
    <property type="entry name" value="DUF4942"/>
    <property type="match status" value="1"/>
</dbReference>
<dbReference type="GO" id="GO:0008168">
    <property type="term" value="F:methyltransferase activity"/>
    <property type="evidence" value="ECO:0007669"/>
    <property type="project" value="UniProtKB-KW"/>
</dbReference>
<name>A0ABD7SRH7_VIBCL</name>
<accession>A0ABD7SRH7</accession>
<evidence type="ECO:0000313" key="5">
    <source>
        <dbReference type="Proteomes" id="UP000323819"/>
    </source>
</evidence>
<dbReference type="Gene3D" id="3.40.50.150">
    <property type="entry name" value="Vaccinia Virus protein VP39"/>
    <property type="match status" value="1"/>
</dbReference>
<sequence>MSNLAPVPDLLASAPISEISFNDSTDVGFYNPQRLNGIADMLFIASEQQKASVKSLHNAIAAHSAKTQLYVSNTEQLFLVDLETALKRIDAAFWLKLYEETSLGNFMDTESYKDHKNALRKLDTVPEFSMDNILKQLELFVGEIDEILIKRVSSIFEKLSGEHVTNSAYGFRERMIIDNCSRSYCEHNKNRYLHDLRCVISTLRGYSNMPSTCSTTSILEYCFTYYGKWHMLDGDSMRIKAFRKGTVHIEIDTEIASKLNAILAAKYPNCLPHSGNKKVLFKSTLKPIDIILDHSVRNILRRVNFEHPLKPRSDRRNDYYRDTNEYEIRLFCSNEKNDPALVEAVNLLSDLYGQPIQTSTDFIWKLGAHNPKETIRHLIISGTMPDEVSHQFYESTERVQSLVADLLDIKASDDVCEPSAGRGALAKLLPVEQTTCFEINALNCSLLRGLGYAVKQECFLNYANTTSDRYDVMAMNPPYKNGAYWEHLKAAMSLLKPSGRIVAVVPCAVMTKQSELPIGITMTERFRIEEQFKGTSKLHISIITLEKSPVL</sequence>
<dbReference type="InterPro" id="IPR031339">
    <property type="entry name" value="DUF4942"/>
</dbReference>